<proteinExistence type="predicted"/>
<feature type="region of interest" description="Disordered" evidence="1">
    <location>
        <begin position="1"/>
        <end position="33"/>
    </location>
</feature>
<reference evidence="2 3" key="1">
    <citation type="submission" date="2014-02" db="EMBL/GenBank/DDBJ databases">
        <title>The genome sequence of Colletotrichum nymphaeae SA-01.</title>
        <authorList>
            <person name="Baroncelli R."/>
            <person name="Thon M.R."/>
        </authorList>
    </citation>
    <scope>NUCLEOTIDE SEQUENCE [LARGE SCALE GENOMIC DNA]</scope>
    <source>
        <strain evidence="2 3">SA-01</strain>
    </source>
</reference>
<dbReference type="EMBL" id="JEMN01001290">
    <property type="protein sequence ID" value="KXH41351.1"/>
    <property type="molecule type" value="Genomic_DNA"/>
</dbReference>
<accession>A0A135SZQ6</accession>
<evidence type="ECO:0000313" key="2">
    <source>
        <dbReference type="EMBL" id="KXH41351.1"/>
    </source>
</evidence>
<keyword evidence="3" id="KW-1185">Reference proteome</keyword>
<evidence type="ECO:0000256" key="1">
    <source>
        <dbReference type="SAM" id="MobiDB-lite"/>
    </source>
</evidence>
<protein>
    <submittedName>
        <fullName evidence="2">Uncharacterized protein</fullName>
    </submittedName>
</protein>
<feature type="compositionally biased region" description="Basic and acidic residues" evidence="1">
    <location>
        <begin position="21"/>
        <end position="31"/>
    </location>
</feature>
<sequence>MPKAKVSHKYFPGSSHCIPEPMREPGEHPDAEQAPPWVWTWPSGLVNHSPQPSFSARLAARVVLACCSGRSILLSTYSFRTQLLPSRRPVSEVNHLPHPPHPASIATRNLAPAICRFQSLCFLLCFHSMIDFLCQPLPTILNRGRSICGEFFLRLALGDSPGFASLPHLKRTSRITRASPLRHPT</sequence>
<organism evidence="2 3">
    <name type="scientific">Colletotrichum nymphaeae SA-01</name>
    <dbReference type="NCBI Taxonomy" id="1460502"/>
    <lineage>
        <taxon>Eukaryota</taxon>
        <taxon>Fungi</taxon>
        <taxon>Dikarya</taxon>
        <taxon>Ascomycota</taxon>
        <taxon>Pezizomycotina</taxon>
        <taxon>Sordariomycetes</taxon>
        <taxon>Hypocreomycetidae</taxon>
        <taxon>Glomerellales</taxon>
        <taxon>Glomerellaceae</taxon>
        <taxon>Colletotrichum</taxon>
        <taxon>Colletotrichum acutatum species complex</taxon>
    </lineage>
</organism>
<dbReference type="Proteomes" id="UP000070054">
    <property type="component" value="Unassembled WGS sequence"/>
</dbReference>
<name>A0A135SZQ6_9PEZI</name>
<gene>
    <name evidence="2" type="ORF">CNYM01_10765</name>
</gene>
<comment type="caution">
    <text evidence="2">The sequence shown here is derived from an EMBL/GenBank/DDBJ whole genome shotgun (WGS) entry which is preliminary data.</text>
</comment>
<dbReference type="AlphaFoldDB" id="A0A135SZQ6"/>
<evidence type="ECO:0000313" key="3">
    <source>
        <dbReference type="Proteomes" id="UP000070054"/>
    </source>
</evidence>